<evidence type="ECO:0000313" key="2">
    <source>
        <dbReference type="Proteomes" id="UP000095409"/>
    </source>
</evidence>
<proteinExistence type="predicted"/>
<sequence length="348" mass="40675">MIIIAMSGEMPTYLGQYVTGSISYTAALITRLKKERYISLRCKDGYRGYVLLEKGRNYLLSEYEKELSFFISGSGQTGHVKSEPEKRMRLYRMSEVWVFFWKAGIEILRNHKPDMDKGFVRDRGKAFYYGSLEFKGMSEAIRGSRSCGVLLSGDTALVVYNTMDRNMKWAKKMECSMRTWTERMLLKGGYNSRADALIVGQNIKVLLKLLESDGGIKKDLFRPDDIYDQYYYIPMCQEGILQIILLTEKQKREKLKQFLLSRFPIRKEKEYAVYAVCDEIGNPVYLGYDLEMRQLCRIKQELLWRPSVSIVCMDYQAEIIREYLGEKVIIYELNTENVMKYLINDIGE</sequence>
<dbReference type="EMBL" id="CYZD01000002">
    <property type="protein sequence ID" value="CUN69075.1"/>
    <property type="molecule type" value="Genomic_DNA"/>
</dbReference>
<evidence type="ECO:0000313" key="1">
    <source>
        <dbReference type="EMBL" id="CUN69075.1"/>
    </source>
</evidence>
<gene>
    <name evidence="1" type="ORF">ERS852394_00747</name>
</gene>
<accession>A0A173Z1N9</accession>
<reference evidence="1 2" key="1">
    <citation type="submission" date="2015-09" db="EMBL/GenBank/DDBJ databases">
        <authorList>
            <consortium name="Pathogen Informatics"/>
        </authorList>
    </citation>
    <scope>NUCLEOTIDE SEQUENCE [LARGE SCALE GENOMIC DNA]</scope>
    <source>
        <strain evidence="1 2">2789STDY5608837</strain>
    </source>
</reference>
<name>A0A173Z1N9_9FIRM</name>
<dbReference type="AlphaFoldDB" id="A0A173Z1N9"/>
<organism evidence="1 2">
    <name type="scientific">Blautia obeum</name>
    <dbReference type="NCBI Taxonomy" id="40520"/>
    <lineage>
        <taxon>Bacteria</taxon>
        <taxon>Bacillati</taxon>
        <taxon>Bacillota</taxon>
        <taxon>Clostridia</taxon>
        <taxon>Lachnospirales</taxon>
        <taxon>Lachnospiraceae</taxon>
        <taxon>Blautia</taxon>
    </lineage>
</organism>
<dbReference type="Proteomes" id="UP000095409">
    <property type="component" value="Unassembled WGS sequence"/>
</dbReference>
<protein>
    <submittedName>
        <fullName evidence="1">Uncharacterized protein</fullName>
    </submittedName>
</protein>